<feature type="transmembrane region" description="Helical" evidence="1">
    <location>
        <begin position="197"/>
        <end position="215"/>
    </location>
</feature>
<protein>
    <submittedName>
        <fullName evidence="2">Uncharacterized protein</fullName>
    </submittedName>
</protein>
<feature type="transmembrane region" description="Helical" evidence="1">
    <location>
        <begin position="166"/>
        <end position="185"/>
    </location>
</feature>
<name>A0ABV6DLN0_9BACL</name>
<gene>
    <name evidence="2" type="ORF">ACFFK0_14030</name>
</gene>
<dbReference type="EMBL" id="JBHLWN010000054">
    <property type="protein sequence ID" value="MFC0213559.1"/>
    <property type="molecule type" value="Genomic_DNA"/>
</dbReference>
<proteinExistence type="predicted"/>
<keyword evidence="1" id="KW-0472">Membrane</keyword>
<comment type="caution">
    <text evidence="2">The sequence shown here is derived from an EMBL/GenBank/DDBJ whole genome shotgun (WGS) entry which is preliminary data.</text>
</comment>
<keyword evidence="1" id="KW-0812">Transmembrane</keyword>
<sequence length="226" mass="25664">MRSIQIGSFVLNGQLILYFSFGAAGWLMLQYRLRNMPERGLILSCVSNAFWLWLIVWKASYLLFHPVEAIQQPVSFIYFDGGERGKWMASLVAAVYIWQKALKQNIPLKMWVDIFITYAFAGWSACQVLLFMIGEEPAWFHAASAGLTAVLFMSFLFSSRGSDSPIGLAYAIWFSIGHAMLWFLVPDRPMWLLSFSKQQLIFLLVATGLTGWAWLDEKVKKGGSHG</sequence>
<evidence type="ECO:0000313" key="3">
    <source>
        <dbReference type="Proteomes" id="UP001589776"/>
    </source>
</evidence>
<dbReference type="RefSeq" id="WP_127607643.1">
    <property type="nucleotide sequence ID" value="NZ_JBHLWN010000054.1"/>
</dbReference>
<feature type="transmembrane region" description="Helical" evidence="1">
    <location>
        <begin position="114"/>
        <end position="133"/>
    </location>
</feature>
<reference evidence="2 3" key="1">
    <citation type="submission" date="2024-09" db="EMBL/GenBank/DDBJ databases">
        <authorList>
            <person name="Sun Q."/>
            <person name="Mori K."/>
        </authorList>
    </citation>
    <scope>NUCLEOTIDE SEQUENCE [LARGE SCALE GENOMIC DNA]</scope>
    <source>
        <strain evidence="2 3">CCM 7759</strain>
    </source>
</reference>
<dbReference type="Proteomes" id="UP001589776">
    <property type="component" value="Unassembled WGS sequence"/>
</dbReference>
<feature type="transmembrane region" description="Helical" evidence="1">
    <location>
        <begin position="139"/>
        <end position="159"/>
    </location>
</feature>
<keyword evidence="3" id="KW-1185">Reference proteome</keyword>
<feature type="transmembrane region" description="Helical" evidence="1">
    <location>
        <begin position="41"/>
        <end position="64"/>
    </location>
</feature>
<keyword evidence="1" id="KW-1133">Transmembrane helix</keyword>
<organism evidence="2 3">
    <name type="scientific">Paenibacillus chartarius</name>
    <dbReference type="NCBI Taxonomy" id="747481"/>
    <lineage>
        <taxon>Bacteria</taxon>
        <taxon>Bacillati</taxon>
        <taxon>Bacillota</taxon>
        <taxon>Bacilli</taxon>
        <taxon>Bacillales</taxon>
        <taxon>Paenibacillaceae</taxon>
        <taxon>Paenibacillus</taxon>
    </lineage>
</organism>
<evidence type="ECO:0000313" key="2">
    <source>
        <dbReference type="EMBL" id="MFC0213559.1"/>
    </source>
</evidence>
<accession>A0ABV6DLN0</accession>
<evidence type="ECO:0000256" key="1">
    <source>
        <dbReference type="SAM" id="Phobius"/>
    </source>
</evidence>
<feature type="transmembrane region" description="Helical" evidence="1">
    <location>
        <begin position="6"/>
        <end position="29"/>
    </location>
</feature>